<dbReference type="InterPro" id="IPR032466">
    <property type="entry name" value="Metal_Hydrolase"/>
</dbReference>
<evidence type="ECO:0000313" key="4">
    <source>
        <dbReference type="EMBL" id="RHW39393.1"/>
    </source>
</evidence>
<protein>
    <submittedName>
        <fullName evidence="4">Phosphotriesterase</fullName>
    </submittedName>
</protein>
<keyword evidence="5" id="KW-1185">Reference proteome</keyword>
<proteinExistence type="inferred from homology"/>
<gene>
    <name evidence="4" type="ORF">D1B33_00680</name>
</gene>
<evidence type="ECO:0000256" key="1">
    <source>
        <dbReference type="ARBA" id="ARBA00022723"/>
    </source>
</evidence>
<evidence type="ECO:0000256" key="3">
    <source>
        <dbReference type="PROSITE-ProRule" id="PRU00679"/>
    </source>
</evidence>
<dbReference type="Pfam" id="PF02126">
    <property type="entry name" value="PTE"/>
    <property type="match status" value="1"/>
</dbReference>
<keyword evidence="1" id="KW-0479">Metal-binding</keyword>
<dbReference type="RefSeq" id="WP_118874405.1">
    <property type="nucleotide sequence ID" value="NZ_QWEI01000001.1"/>
</dbReference>
<dbReference type="PANTHER" id="PTHR10819">
    <property type="entry name" value="PHOSPHOTRIESTERASE-RELATED"/>
    <property type="match status" value="1"/>
</dbReference>
<comment type="caution">
    <text evidence="3">Lacks conserved residue(s) required for the propagation of feature annotation.</text>
</comment>
<organism evidence="4 5">
    <name type="scientific">Ureibacillus yapensis</name>
    <dbReference type="NCBI Taxonomy" id="2304605"/>
    <lineage>
        <taxon>Bacteria</taxon>
        <taxon>Bacillati</taxon>
        <taxon>Bacillota</taxon>
        <taxon>Bacilli</taxon>
        <taxon>Bacillales</taxon>
        <taxon>Caryophanaceae</taxon>
        <taxon>Ureibacillus</taxon>
    </lineage>
</organism>
<comment type="caution">
    <text evidence="4">The sequence shown here is derived from an EMBL/GenBank/DDBJ whole genome shotgun (WGS) entry which is preliminary data.</text>
</comment>
<dbReference type="PANTHER" id="PTHR10819:SF3">
    <property type="entry name" value="PHOSPHOTRIESTERASE-RELATED PROTEIN"/>
    <property type="match status" value="1"/>
</dbReference>
<dbReference type="GO" id="GO:0008270">
    <property type="term" value="F:zinc ion binding"/>
    <property type="evidence" value="ECO:0007669"/>
    <property type="project" value="InterPro"/>
</dbReference>
<dbReference type="EMBL" id="QWEI01000001">
    <property type="protein sequence ID" value="RHW39393.1"/>
    <property type="molecule type" value="Genomic_DNA"/>
</dbReference>
<reference evidence="4 5" key="1">
    <citation type="submission" date="2018-08" db="EMBL/GenBank/DDBJ databases">
        <title>Lysinibacillus sp. YLB-03 draft genome sequence.</title>
        <authorList>
            <person name="Yu L."/>
        </authorList>
    </citation>
    <scope>NUCLEOTIDE SEQUENCE [LARGE SCALE GENOMIC DNA]</scope>
    <source>
        <strain evidence="4 5">YLB-03</strain>
    </source>
</reference>
<accession>A0A396SCL3</accession>
<evidence type="ECO:0000313" key="5">
    <source>
        <dbReference type="Proteomes" id="UP000265692"/>
    </source>
</evidence>
<dbReference type="PROSITE" id="PS51347">
    <property type="entry name" value="PHOSPHOTRIESTERASE_2"/>
    <property type="match status" value="1"/>
</dbReference>
<dbReference type="InterPro" id="IPR001559">
    <property type="entry name" value="Phosphotriesterase"/>
</dbReference>
<dbReference type="SUPFAM" id="SSF51556">
    <property type="entry name" value="Metallo-dependent hydrolases"/>
    <property type="match status" value="1"/>
</dbReference>
<keyword evidence="2" id="KW-0378">Hydrolase</keyword>
<dbReference type="OrthoDB" id="105927at2"/>
<evidence type="ECO:0000256" key="2">
    <source>
        <dbReference type="ARBA" id="ARBA00022801"/>
    </source>
</evidence>
<dbReference type="AlphaFoldDB" id="A0A396SCL3"/>
<dbReference type="Gene3D" id="3.20.20.140">
    <property type="entry name" value="Metal-dependent hydrolases"/>
    <property type="match status" value="1"/>
</dbReference>
<name>A0A396SCL3_9BACL</name>
<dbReference type="GO" id="GO:0016787">
    <property type="term" value="F:hydrolase activity"/>
    <property type="evidence" value="ECO:0007669"/>
    <property type="project" value="UniProtKB-KW"/>
</dbReference>
<comment type="similarity">
    <text evidence="3">Belongs to the metallo-dependent hydrolases superfamily. Phosphotriesterase family.</text>
</comment>
<dbReference type="Proteomes" id="UP000265692">
    <property type="component" value="Unassembled WGS sequence"/>
</dbReference>
<sequence length="353" mass="38438">MLENVQEKNSAVALTVLGPVPVQELGVVLIHESLLSVYPGAQYAPEIKLDKSEIFEILKRKLTEFRRNGGKTIVDSSGMFHGRDVELYRTLSRTTGVHIIASTGLGPESLLGGYFVTPQKNPPTPWSAEQFSGLFTKEVTEGIVIPRVERSSSAGIVTSTASKAGITEVEKGLFRGAALTALSTGVPVSVQFGSEAVSELELILGEGISPDRVIIGGLDRIEAQENRTIYEIAERGAYVALDHVGWASTDGYINDADRARLVADLVAEGHVERILISTNAVGVAKGHEAKELAFDYLLSSFVPKLRQAGVTNEQIRVLLEENPQRVLTVDPAAREKITGWNFEWDKLYHPVTY</sequence>